<evidence type="ECO:0000256" key="2">
    <source>
        <dbReference type="ARBA" id="ARBA00022679"/>
    </source>
</evidence>
<dbReference type="Pfam" id="PF11968">
    <property type="entry name" value="Bmt2"/>
    <property type="match status" value="1"/>
</dbReference>
<evidence type="ECO:0000313" key="6">
    <source>
        <dbReference type="Proteomes" id="UP001054837"/>
    </source>
</evidence>
<dbReference type="Gene3D" id="3.40.50.150">
    <property type="entry name" value="Vaccinia Virus protein VP39"/>
    <property type="match status" value="1"/>
</dbReference>
<feature type="binding site" evidence="4">
    <location>
        <position position="193"/>
    </location>
    <ligand>
        <name>S-adenosyl-L-methionine</name>
        <dbReference type="ChEBI" id="CHEBI:59789"/>
    </ligand>
</feature>
<evidence type="ECO:0000313" key="5">
    <source>
        <dbReference type="EMBL" id="GIY76869.1"/>
    </source>
</evidence>
<accession>A0AAV4W3T8</accession>
<keyword evidence="2 4" id="KW-0808">Transferase</keyword>
<proteinExistence type="inferred from homology"/>
<dbReference type="CDD" id="cd02440">
    <property type="entry name" value="AdoMet_MTases"/>
    <property type="match status" value="1"/>
</dbReference>
<comment type="caution">
    <text evidence="5">The sequence shown here is derived from an EMBL/GenBank/DDBJ whole genome shotgun (WGS) entry which is preliminary data.</text>
</comment>
<keyword evidence="3 4" id="KW-0949">S-adenosyl-L-methionine</keyword>
<dbReference type="InterPro" id="IPR029063">
    <property type="entry name" value="SAM-dependent_MTases_sf"/>
</dbReference>
<evidence type="ECO:0000256" key="3">
    <source>
        <dbReference type="ARBA" id="ARBA00022691"/>
    </source>
</evidence>
<dbReference type="EMBL" id="BPLQ01014056">
    <property type="protein sequence ID" value="GIY76869.1"/>
    <property type="molecule type" value="Genomic_DNA"/>
</dbReference>
<keyword evidence="6" id="KW-1185">Reference proteome</keyword>
<dbReference type="AlphaFoldDB" id="A0AAV4W3T8"/>
<keyword evidence="1 4" id="KW-0489">Methyltransferase</keyword>
<organism evidence="5 6">
    <name type="scientific">Caerostris darwini</name>
    <dbReference type="NCBI Taxonomy" id="1538125"/>
    <lineage>
        <taxon>Eukaryota</taxon>
        <taxon>Metazoa</taxon>
        <taxon>Ecdysozoa</taxon>
        <taxon>Arthropoda</taxon>
        <taxon>Chelicerata</taxon>
        <taxon>Arachnida</taxon>
        <taxon>Araneae</taxon>
        <taxon>Araneomorphae</taxon>
        <taxon>Entelegynae</taxon>
        <taxon>Araneoidea</taxon>
        <taxon>Araneidae</taxon>
        <taxon>Caerostris</taxon>
    </lineage>
</organism>
<dbReference type="GO" id="GO:0032259">
    <property type="term" value="P:methylation"/>
    <property type="evidence" value="ECO:0007669"/>
    <property type="project" value="UniProtKB-KW"/>
</dbReference>
<dbReference type="EC" id="2.1.1.-" evidence="4"/>
<comment type="function">
    <text evidence="4">S-adenosyl-L-methionine-binding protein that acts as an inhibitor of mTORC1 signaling. Acts as a sensor of S-adenosyl-L-methionine to signal methionine sufficiency to mTORC1. Probably also acts as a S-adenosyl-L-methionine-dependent methyltransferase.</text>
</comment>
<reference evidence="5 6" key="1">
    <citation type="submission" date="2021-06" db="EMBL/GenBank/DDBJ databases">
        <title>Caerostris darwini draft genome.</title>
        <authorList>
            <person name="Kono N."/>
            <person name="Arakawa K."/>
        </authorList>
    </citation>
    <scope>NUCLEOTIDE SEQUENCE [LARGE SCALE GENOMIC DNA]</scope>
</reference>
<dbReference type="HAMAP" id="MF_03044">
    <property type="entry name" value="BMT2"/>
    <property type="match status" value="1"/>
</dbReference>
<dbReference type="Proteomes" id="UP001054837">
    <property type="component" value="Unassembled WGS sequence"/>
</dbReference>
<dbReference type="SUPFAM" id="SSF53335">
    <property type="entry name" value="S-adenosyl-L-methionine-dependent methyltransferases"/>
    <property type="match status" value="1"/>
</dbReference>
<protein>
    <recommendedName>
        <fullName evidence="4">S-adenosylmethionine sensor upstream of mTORC1</fullName>
    </recommendedName>
    <alternativeName>
        <fullName evidence="4">Probable methyltransferase BMT2 homolog</fullName>
        <ecNumber evidence="4">2.1.1.-</ecNumber>
    </alternativeName>
</protein>
<sequence>MQEVDLATFNRSYIHDIGVRKSDENVKIAEGDSFTKKLVRKLELQIYFMMNKIEHQNLVRTIQGVHDKLRKSLHMSQDTDEVWQEHIKEEELRKKYSSAMLKLATEIWVEKECRIKWSYKTCIDYFYHGGLERYLLRQKRIKGLQKTNCIIEDEEDEIKSIYLDYKEKLKLLDIGSCYNPFSKFPEFSCTAIDLTPATEDVLQCDFLQIDIQKNLDVEANNHSNLILYEESFDIVVMSLVLEYLPASEQRTIFCFKAWQLLKQNGLCIIITPDSKSMHSNAPMIKSWKLALEKIGFKRVKYDKLTHLHCMAFSKVCKFSEVNITNCKLLSDLLYIPQDFKSYSDVSSSVDRNEEENKNVCIQFSELPNEDLF</sequence>
<dbReference type="PANTHER" id="PTHR21008">
    <property type="entry name" value="S-ADENOSYLMETHIONINE SENSOR UPSTREAM OF MTORC1-RELATED"/>
    <property type="match status" value="1"/>
</dbReference>
<dbReference type="GO" id="GO:1904262">
    <property type="term" value="P:negative regulation of TORC1 signaling"/>
    <property type="evidence" value="ECO:0007669"/>
    <property type="project" value="TreeGrafter"/>
</dbReference>
<dbReference type="InterPro" id="IPR021867">
    <property type="entry name" value="Bmt2/SAMTOR"/>
</dbReference>
<dbReference type="GO" id="GO:0008168">
    <property type="term" value="F:methyltransferase activity"/>
    <property type="evidence" value="ECO:0007669"/>
    <property type="project" value="UniProtKB-UniRule"/>
</dbReference>
<feature type="binding site" evidence="4">
    <location>
        <position position="175"/>
    </location>
    <ligand>
        <name>S-adenosyl-L-methionine</name>
        <dbReference type="ChEBI" id="CHEBI:59789"/>
    </ligand>
</feature>
<name>A0AAV4W3T8_9ARAC</name>
<dbReference type="PANTHER" id="PTHR21008:SF0">
    <property type="entry name" value="S-ADENOSYLMETHIONINE SENSOR UPSTREAM OF MTORC1"/>
    <property type="match status" value="1"/>
</dbReference>
<evidence type="ECO:0000256" key="1">
    <source>
        <dbReference type="ARBA" id="ARBA00022603"/>
    </source>
</evidence>
<evidence type="ECO:0000256" key="4">
    <source>
        <dbReference type="HAMAP-Rule" id="MF_03044"/>
    </source>
</evidence>
<gene>
    <name evidence="5" type="primary">BMT2</name>
    <name evidence="5" type="ORF">CDAR_513201</name>
</gene>
<comment type="similarity">
    <text evidence="4">Belongs to the BMT2 family.</text>
</comment>